<protein>
    <submittedName>
        <fullName evidence="2">Uncharacterized protein</fullName>
    </submittedName>
</protein>
<proteinExistence type="predicted"/>
<dbReference type="EMBL" id="VSRR010058937">
    <property type="protein sequence ID" value="MPC82132.1"/>
    <property type="molecule type" value="Genomic_DNA"/>
</dbReference>
<comment type="caution">
    <text evidence="2">The sequence shown here is derived from an EMBL/GenBank/DDBJ whole genome shotgun (WGS) entry which is preliminary data.</text>
</comment>
<organism evidence="2 3">
    <name type="scientific">Portunus trituberculatus</name>
    <name type="common">Swimming crab</name>
    <name type="synonym">Neptunus trituberculatus</name>
    <dbReference type="NCBI Taxonomy" id="210409"/>
    <lineage>
        <taxon>Eukaryota</taxon>
        <taxon>Metazoa</taxon>
        <taxon>Ecdysozoa</taxon>
        <taxon>Arthropoda</taxon>
        <taxon>Crustacea</taxon>
        <taxon>Multicrustacea</taxon>
        <taxon>Malacostraca</taxon>
        <taxon>Eumalacostraca</taxon>
        <taxon>Eucarida</taxon>
        <taxon>Decapoda</taxon>
        <taxon>Pleocyemata</taxon>
        <taxon>Brachyura</taxon>
        <taxon>Eubrachyura</taxon>
        <taxon>Portunoidea</taxon>
        <taxon>Portunidae</taxon>
        <taxon>Portuninae</taxon>
        <taxon>Portunus</taxon>
    </lineage>
</organism>
<accession>A0A5B7IE30</accession>
<name>A0A5B7IE30_PORTR</name>
<dbReference type="AlphaFoldDB" id="A0A5B7IE30"/>
<sequence>MKARTSSSRGSLRVTEKYARVENRRRVVPPWKPGTHYTKYTRGTLPSRASQHRLAGQKTMGRGGQRASWKTWVKGF</sequence>
<keyword evidence="3" id="KW-1185">Reference proteome</keyword>
<dbReference type="Proteomes" id="UP000324222">
    <property type="component" value="Unassembled WGS sequence"/>
</dbReference>
<gene>
    <name evidence="2" type="ORF">E2C01_076778</name>
</gene>
<evidence type="ECO:0000313" key="2">
    <source>
        <dbReference type="EMBL" id="MPC82132.1"/>
    </source>
</evidence>
<reference evidence="2 3" key="1">
    <citation type="submission" date="2019-05" db="EMBL/GenBank/DDBJ databases">
        <title>Another draft genome of Portunus trituberculatus and its Hox gene families provides insights of decapod evolution.</title>
        <authorList>
            <person name="Jeong J.-H."/>
            <person name="Song I."/>
            <person name="Kim S."/>
            <person name="Choi T."/>
            <person name="Kim D."/>
            <person name="Ryu S."/>
            <person name="Kim W."/>
        </authorList>
    </citation>
    <scope>NUCLEOTIDE SEQUENCE [LARGE SCALE GENOMIC DNA]</scope>
    <source>
        <tissue evidence="2">Muscle</tissue>
    </source>
</reference>
<feature type="region of interest" description="Disordered" evidence="1">
    <location>
        <begin position="29"/>
        <end position="67"/>
    </location>
</feature>
<evidence type="ECO:0000313" key="3">
    <source>
        <dbReference type="Proteomes" id="UP000324222"/>
    </source>
</evidence>
<evidence type="ECO:0000256" key="1">
    <source>
        <dbReference type="SAM" id="MobiDB-lite"/>
    </source>
</evidence>